<feature type="compositionally biased region" description="Acidic residues" evidence="1">
    <location>
        <begin position="345"/>
        <end position="358"/>
    </location>
</feature>
<feature type="compositionally biased region" description="Polar residues" evidence="1">
    <location>
        <begin position="191"/>
        <end position="200"/>
    </location>
</feature>
<dbReference type="EMBL" id="PDUG01000018">
    <property type="protein sequence ID" value="PIC12839.1"/>
    <property type="molecule type" value="Genomic_DNA"/>
</dbReference>
<feature type="compositionally biased region" description="Basic and acidic residues" evidence="1">
    <location>
        <begin position="294"/>
        <end position="303"/>
    </location>
</feature>
<keyword evidence="3" id="KW-1185">Reference proteome</keyword>
<dbReference type="Proteomes" id="UP000230233">
    <property type="component" value="Unassembled WGS sequence"/>
</dbReference>
<sequence length="597" mass="67248">MDDFYVTLPSSVKNPQFNNTSSRYVTRLPQVLRLEKAKYNVAVTDIIYPYSFTNVGRSLNYWIHFKNREPLCLTFPSAQYNDVNDIVGTLNEPPVRMKRHAPPVADEPDVKKTPSAIDAFNSLKSKKPDKPSESPINAFNSLQSEKPDKPSESAINAFNSLQVEKPDKPSESAINALNSLQEEKPDKPSESAINAFNSLQVEKPDKPSESAINALNSLQEEKPDKPSESPINAFNSLQDEKPDKPSESPIDDFNSLQEEKPEEPVASPIDDFNSLQEEKPDKPVDSSIDAFNRLQDEKAEGENHSPSVDIQTSTTQTTEPPKSSSAEQEFAETESSPTEVHGEPTDEASEGSPNEEEVQTQSGTPITAWNSLKNQKLANVLRLQHKLKEDRQARLDTLTNLKKEWRDTLKNGSEYHKIALAVFNKPEDKNVYENLKTELTRIRSLVRVTETTSANNYLNFKNTNDQIEIEFLDPNILFVEFEPACSYFLGFSDPIVRESCIAPSKVDFFGNVSTIYLYCDIVDPIIVGDQKNSLLAVIPCKGKYGEMVHHTIPYPRYLPIMNNTIDSVKVEFLSEFAEPINFHWGSTIIVLHFKKNE</sequence>
<dbReference type="STRING" id="1611254.A0A2G5SD45"/>
<feature type="region of interest" description="Disordered" evidence="1">
    <location>
        <begin position="177"/>
        <end position="369"/>
    </location>
</feature>
<evidence type="ECO:0000313" key="3">
    <source>
        <dbReference type="Proteomes" id="UP000230233"/>
    </source>
</evidence>
<dbReference type="AlphaFoldDB" id="A0A2G5SD45"/>
<protein>
    <submittedName>
        <fullName evidence="2">Uncharacterized protein</fullName>
    </submittedName>
</protein>
<feature type="compositionally biased region" description="Polar residues" evidence="1">
    <location>
        <begin position="304"/>
        <end position="338"/>
    </location>
</feature>
<organism evidence="2 3">
    <name type="scientific">Caenorhabditis nigoni</name>
    <dbReference type="NCBI Taxonomy" id="1611254"/>
    <lineage>
        <taxon>Eukaryota</taxon>
        <taxon>Metazoa</taxon>
        <taxon>Ecdysozoa</taxon>
        <taxon>Nematoda</taxon>
        <taxon>Chromadorea</taxon>
        <taxon>Rhabditida</taxon>
        <taxon>Rhabditina</taxon>
        <taxon>Rhabditomorpha</taxon>
        <taxon>Rhabditoidea</taxon>
        <taxon>Rhabditidae</taxon>
        <taxon>Peloderinae</taxon>
        <taxon>Caenorhabditis</taxon>
    </lineage>
</organism>
<gene>
    <name evidence="2" type="ORF">B9Z55_028198</name>
</gene>
<reference evidence="3" key="1">
    <citation type="submission" date="2017-10" db="EMBL/GenBank/DDBJ databases">
        <title>Rapid genome shrinkage in a self-fertile nematode reveals novel sperm competition proteins.</title>
        <authorList>
            <person name="Yin D."/>
            <person name="Schwarz E.M."/>
            <person name="Thomas C.G."/>
            <person name="Felde R.L."/>
            <person name="Korf I.F."/>
            <person name="Cutter A.D."/>
            <person name="Schartner C.M."/>
            <person name="Ralston E.J."/>
            <person name="Meyer B.J."/>
            <person name="Haag E.S."/>
        </authorList>
    </citation>
    <scope>NUCLEOTIDE SEQUENCE [LARGE SCALE GENOMIC DNA]</scope>
    <source>
        <strain evidence="3">JU1422</strain>
    </source>
</reference>
<evidence type="ECO:0000256" key="1">
    <source>
        <dbReference type="SAM" id="MobiDB-lite"/>
    </source>
</evidence>
<feature type="region of interest" description="Disordered" evidence="1">
    <location>
        <begin position="122"/>
        <end position="152"/>
    </location>
</feature>
<name>A0A2G5SD45_9PELO</name>
<comment type="caution">
    <text evidence="2">The sequence shown here is derived from an EMBL/GenBank/DDBJ whole genome shotgun (WGS) entry which is preliminary data.</text>
</comment>
<feature type="compositionally biased region" description="Polar residues" evidence="1">
    <location>
        <begin position="359"/>
        <end position="369"/>
    </location>
</feature>
<evidence type="ECO:0000313" key="2">
    <source>
        <dbReference type="EMBL" id="PIC12839.1"/>
    </source>
</evidence>
<dbReference type="OrthoDB" id="5872300at2759"/>
<proteinExistence type="predicted"/>
<accession>A0A2G5SD45</accession>